<dbReference type="OrthoDB" id="10390494at2759"/>
<gene>
    <name evidence="1" type="ORF">P879_04458</name>
</gene>
<dbReference type="AlphaFoldDB" id="A0A8T0DH93"/>
<accession>A0A8T0DH93</accession>
<dbReference type="Proteomes" id="UP000699462">
    <property type="component" value="Unassembled WGS sequence"/>
</dbReference>
<organism evidence="1 2">
    <name type="scientific">Paragonimus westermani</name>
    <dbReference type="NCBI Taxonomy" id="34504"/>
    <lineage>
        <taxon>Eukaryota</taxon>
        <taxon>Metazoa</taxon>
        <taxon>Spiralia</taxon>
        <taxon>Lophotrochozoa</taxon>
        <taxon>Platyhelminthes</taxon>
        <taxon>Trematoda</taxon>
        <taxon>Digenea</taxon>
        <taxon>Plagiorchiida</taxon>
        <taxon>Troglotremata</taxon>
        <taxon>Troglotrematidae</taxon>
        <taxon>Paragonimus</taxon>
    </lineage>
</organism>
<proteinExistence type="predicted"/>
<protein>
    <submittedName>
        <fullName evidence="1">Uncharacterized protein</fullName>
    </submittedName>
</protein>
<name>A0A8T0DH93_9TREM</name>
<comment type="caution">
    <text evidence="1">The sequence shown here is derived from an EMBL/GenBank/DDBJ whole genome shotgun (WGS) entry which is preliminary data.</text>
</comment>
<sequence>MPTNGGDIIIRYNCADNISPTMSVNDLPVFGFIYTRLTTSDGHTMKQFTSTGVGPRTAPKTRTVIFGNSGVHESFRKEMNELEYYRLQPVLQQYILDLGSQCSLVDGTVPTDSSVNVLHTDNLPGSLFYVDRQQQWQSGARVNFEYTPNEGTVQKGSQYPSSIHLDGSELSYDRAPMTVKTVRFVCPQKKACDYSA</sequence>
<keyword evidence="2" id="KW-1185">Reference proteome</keyword>
<reference evidence="1 2" key="1">
    <citation type="submission" date="2019-07" db="EMBL/GenBank/DDBJ databases">
        <title>Annotation for the trematode Paragonimus westermani.</title>
        <authorList>
            <person name="Choi Y.-J."/>
        </authorList>
    </citation>
    <scope>NUCLEOTIDE SEQUENCE [LARGE SCALE GENOMIC DNA]</scope>
    <source>
        <strain evidence="1">180907_Pwestermani</strain>
    </source>
</reference>
<dbReference type="EMBL" id="JTDF01004112">
    <property type="protein sequence ID" value="KAF8567195.1"/>
    <property type="molecule type" value="Genomic_DNA"/>
</dbReference>
<evidence type="ECO:0000313" key="2">
    <source>
        <dbReference type="Proteomes" id="UP000699462"/>
    </source>
</evidence>
<evidence type="ECO:0000313" key="1">
    <source>
        <dbReference type="EMBL" id="KAF8567195.1"/>
    </source>
</evidence>